<dbReference type="EMBL" id="CM002799">
    <property type="protein sequence ID" value="KZN87840.1"/>
    <property type="molecule type" value="Genomic_DNA"/>
</dbReference>
<organism evidence="1">
    <name type="scientific">Penicillium chrysogenum</name>
    <name type="common">Penicillium notatum</name>
    <dbReference type="NCBI Taxonomy" id="5076"/>
    <lineage>
        <taxon>Eukaryota</taxon>
        <taxon>Fungi</taxon>
        <taxon>Dikarya</taxon>
        <taxon>Ascomycota</taxon>
        <taxon>Pezizomycotina</taxon>
        <taxon>Eurotiomycetes</taxon>
        <taxon>Eurotiomycetidae</taxon>
        <taxon>Eurotiales</taxon>
        <taxon>Aspergillaceae</taxon>
        <taxon>Penicillium</taxon>
        <taxon>Penicillium chrysogenum species complex</taxon>
    </lineage>
</organism>
<sequence length="187" mass="21276">MFVVVDVSVDVCGDVSVDVSVDVSGDERGGEWSGGEGDGQRLNYPTLRLWTNSSPPMKNIVASDLFRRIRDKAKVVGIRRALHRVFRPRPHRLHTIGSPEPLASRHIHPPWKCNVYRKWRIFWGFHEQENTLISVTRVECHANKCLVCSSSPMPIRSHAACPFHMTTTVNKSPEDSYRLGFFHPFSL</sequence>
<reference evidence="1" key="1">
    <citation type="journal article" date="2014" name="Genome Announc.">
        <title>Complete sequencing and chromosome-scale genome assembly of the industrial progenitor strain P2niaD18 from the penicillin producer Penicillium chrysogenum.</title>
        <authorList>
            <person name="Specht T."/>
            <person name="Dahlmann T.A."/>
            <person name="Zadra I."/>
            <person name="Kurnsteiner H."/>
            <person name="Kuck U."/>
        </authorList>
    </citation>
    <scope>NUCLEOTIDE SEQUENCE [LARGE SCALE GENOMIC DNA]</scope>
    <source>
        <strain evidence="1">P2niaD18</strain>
    </source>
</reference>
<gene>
    <name evidence="1" type="ORF">EN45_064010</name>
</gene>
<protein>
    <submittedName>
        <fullName evidence="1">Uncharacterized protein</fullName>
    </submittedName>
</protein>
<accession>A0A167T391</accession>
<dbReference type="AlphaFoldDB" id="A0A167T391"/>
<proteinExistence type="predicted"/>
<name>A0A167T391_PENCH</name>
<dbReference type="Proteomes" id="UP000076449">
    <property type="component" value="Chromosome II"/>
</dbReference>
<evidence type="ECO:0000313" key="1">
    <source>
        <dbReference type="EMBL" id="KZN87840.1"/>
    </source>
</evidence>